<evidence type="ECO:0000256" key="9">
    <source>
        <dbReference type="ARBA" id="ARBA00022984"/>
    </source>
</evidence>
<dbReference type="GO" id="GO:0009252">
    <property type="term" value="P:peptidoglycan biosynthetic process"/>
    <property type="evidence" value="ECO:0007669"/>
    <property type="project" value="UniProtKB-KW"/>
</dbReference>
<evidence type="ECO:0000313" key="18">
    <source>
        <dbReference type="EMBL" id="KRO14378.1"/>
    </source>
</evidence>
<evidence type="ECO:0000256" key="4">
    <source>
        <dbReference type="ARBA" id="ARBA00021581"/>
    </source>
</evidence>
<evidence type="ECO:0000256" key="12">
    <source>
        <dbReference type="ARBA" id="ARBA00023251"/>
    </source>
</evidence>
<dbReference type="STRING" id="942150.IV64_GL001672"/>
<dbReference type="PATRIC" id="fig|942150.3.peg.1724"/>
<evidence type="ECO:0000256" key="16">
    <source>
        <dbReference type="ARBA" id="ARBA00047594"/>
    </source>
</evidence>
<evidence type="ECO:0000256" key="15">
    <source>
        <dbReference type="ARBA" id="ARBA00032932"/>
    </source>
</evidence>
<keyword evidence="11 17" id="KW-0472">Membrane</keyword>
<protein>
    <recommendedName>
        <fullName evidence="4 17">Undecaprenyl-diphosphatase</fullName>
        <ecNumber evidence="3 17">3.6.1.27</ecNumber>
    </recommendedName>
    <alternativeName>
        <fullName evidence="15 17">Bacitracin resistance protein</fullName>
    </alternativeName>
    <alternativeName>
        <fullName evidence="14 17">Undecaprenyl pyrophosphate phosphatase</fullName>
    </alternativeName>
</protein>
<dbReference type="Proteomes" id="UP000051783">
    <property type="component" value="Unassembled WGS sequence"/>
</dbReference>
<comment type="catalytic activity">
    <reaction evidence="16 17">
        <text>di-trans,octa-cis-undecaprenyl diphosphate + H2O = di-trans,octa-cis-undecaprenyl phosphate + phosphate + H(+)</text>
        <dbReference type="Rhea" id="RHEA:28094"/>
        <dbReference type="ChEBI" id="CHEBI:15377"/>
        <dbReference type="ChEBI" id="CHEBI:15378"/>
        <dbReference type="ChEBI" id="CHEBI:43474"/>
        <dbReference type="ChEBI" id="CHEBI:58405"/>
        <dbReference type="ChEBI" id="CHEBI:60392"/>
        <dbReference type="EC" id="3.6.1.27"/>
    </reaction>
</comment>
<comment type="caution">
    <text evidence="18">The sequence shown here is derived from an EMBL/GenBank/DDBJ whole genome shotgun (WGS) entry which is preliminary data.</text>
</comment>
<keyword evidence="8 17" id="KW-0133">Cell shape</keyword>
<keyword evidence="10 17" id="KW-1133">Transmembrane helix</keyword>
<dbReference type="GO" id="GO:0005886">
    <property type="term" value="C:plasma membrane"/>
    <property type="evidence" value="ECO:0007669"/>
    <property type="project" value="UniProtKB-SubCell"/>
</dbReference>
<name>A0A0R2MUL6_9LACO</name>
<gene>
    <name evidence="17" type="primary">uppP</name>
    <name evidence="18" type="ORF">IV64_GL001672</name>
</gene>
<evidence type="ECO:0000256" key="6">
    <source>
        <dbReference type="ARBA" id="ARBA00022692"/>
    </source>
</evidence>
<keyword evidence="12 17" id="KW-0046">Antibiotic resistance</keyword>
<sequence>MLDIFKAVILGIVEGITEFLPISSTGHLVLVDEFIKMQQSTQFTDMFNVVIQLGAIMAVVVLYFHKLNPLSPRKDRTEKRDTWVLWSKVILAVIPSVIVGLPLNDWMDEHLMNWGVVSAALIVYGILFIVIENHNKALTPRFADLKTLPYTTALFIGCFQLLSLVPGTSRSGATILGAILIGTSRYVATEFSFFMAIPTMFGASLLKLVKFFAHGGSLAGLQGVVLAVGVIVSFVVAYLAIRFLLDYIKKNDFKIFGWYRIVLGVVVIAYFAVKTLM</sequence>
<dbReference type="EMBL" id="JQCL01000015">
    <property type="protein sequence ID" value="KRO14378.1"/>
    <property type="molecule type" value="Genomic_DNA"/>
</dbReference>
<dbReference type="GO" id="GO:0050380">
    <property type="term" value="F:undecaprenyl-diphosphatase activity"/>
    <property type="evidence" value="ECO:0007669"/>
    <property type="project" value="UniProtKB-UniRule"/>
</dbReference>
<comment type="miscellaneous">
    <text evidence="17">Bacitracin is thought to be involved in the inhibition of peptidoglycan synthesis by sequestering undecaprenyl diphosphate, thereby reducing the pool of lipid carrier available.</text>
</comment>
<evidence type="ECO:0000256" key="2">
    <source>
        <dbReference type="ARBA" id="ARBA00010621"/>
    </source>
</evidence>
<keyword evidence="5 17" id="KW-1003">Cell membrane</keyword>
<keyword evidence="7 17" id="KW-0378">Hydrolase</keyword>
<dbReference type="AlphaFoldDB" id="A0A0R2MUL6"/>
<dbReference type="HAMAP" id="MF_01006">
    <property type="entry name" value="Undec_diphosphatase"/>
    <property type="match status" value="1"/>
</dbReference>
<feature type="transmembrane region" description="Helical" evidence="17">
    <location>
        <begin position="111"/>
        <end position="131"/>
    </location>
</feature>
<evidence type="ECO:0000256" key="8">
    <source>
        <dbReference type="ARBA" id="ARBA00022960"/>
    </source>
</evidence>
<evidence type="ECO:0000256" key="14">
    <source>
        <dbReference type="ARBA" id="ARBA00032707"/>
    </source>
</evidence>
<evidence type="ECO:0000256" key="10">
    <source>
        <dbReference type="ARBA" id="ARBA00022989"/>
    </source>
</evidence>
<keyword evidence="13 17" id="KW-0961">Cell wall biogenesis/degradation</keyword>
<evidence type="ECO:0000256" key="3">
    <source>
        <dbReference type="ARBA" id="ARBA00012374"/>
    </source>
</evidence>
<dbReference type="NCBIfam" id="NF001391">
    <property type="entry name" value="PRK00281.1-5"/>
    <property type="match status" value="1"/>
</dbReference>
<feature type="transmembrane region" description="Helical" evidence="17">
    <location>
        <begin position="219"/>
        <end position="245"/>
    </location>
</feature>
<evidence type="ECO:0000256" key="1">
    <source>
        <dbReference type="ARBA" id="ARBA00004651"/>
    </source>
</evidence>
<evidence type="ECO:0000256" key="13">
    <source>
        <dbReference type="ARBA" id="ARBA00023316"/>
    </source>
</evidence>
<dbReference type="OrthoDB" id="9808289at2"/>
<comment type="function">
    <text evidence="17">Catalyzes the dephosphorylation of undecaprenyl diphosphate (UPP). Confers resistance to bacitracin.</text>
</comment>
<organism evidence="18 19">
    <name type="scientific">Lactiplantibacillus xiangfangensis</name>
    <dbReference type="NCBI Taxonomy" id="942150"/>
    <lineage>
        <taxon>Bacteria</taxon>
        <taxon>Bacillati</taxon>
        <taxon>Bacillota</taxon>
        <taxon>Bacilli</taxon>
        <taxon>Lactobacillales</taxon>
        <taxon>Lactobacillaceae</taxon>
        <taxon>Lactiplantibacillus</taxon>
    </lineage>
</organism>
<proteinExistence type="inferred from homology"/>
<evidence type="ECO:0000256" key="11">
    <source>
        <dbReference type="ARBA" id="ARBA00023136"/>
    </source>
</evidence>
<feature type="transmembrane region" description="Helical" evidence="17">
    <location>
        <begin position="46"/>
        <end position="65"/>
    </location>
</feature>
<reference evidence="18 19" key="1">
    <citation type="journal article" date="2015" name="Genome Announc.">
        <title>Expanding the biotechnology potential of lactobacilli through comparative genomics of 213 strains and associated genera.</title>
        <authorList>
            <person name="Sun Z."/>
            <person name="Harris H.M."/>
            <person name="McCann A."/>
            <person name="Guo C."/>
            <person name="Argimon S."/>
            <person name="Zhang W."/>
            <person name="Yang X."/>
            <person name="Jeffery I.B."/>
            <person name="Cooney J.C."/>
            <person name="Kagawa T.F."/>
            <person name="Liu W."/>
            <person name="Song Y."/>
            <person name="Salvetti E."/>
            <person name="Wrobel A."/>
            <person name="Rasinkangas P."/>
            <person name="Parkhill J."/>
            <person name="Rea M.C."/>
            <person name="O'Sullivan O."/>
            <person name="Ritari J."/>
            <person name="Douillard F.P."/>
            <person name="Paul Ross R."/>
            <person name="Yang R."/>
            <person name="Briner A.E."/>
            <person name="Felis G.E."/>
            <person name="de Vos W.M."/>
            <person name="Barrangou R."/>
            <person name="Klaenhammer T.R."/>
            <person name="Caufield P.W."/>
            <person name="Cui Y."/>
            <person name="Zhang H."/>
            <person name="O'Toole P.W."/>
        </authorList>
    </citation>
    <scope>NUCLEOTIDE SEQUENCE [LARGE SCALE GENOMIC DNA]</scope>
    <source>
        <strain evidence="18 19">LMG 26013</strain>
    </source>
</reference>
<dbReference type="Pfam" id="PF02673">
    <property type="entry name" value="BacA"/>
    <property type="match status" value="1"/>
</dbReference>
<keyword evidence="9 17" id="KW-0573">Peptidoglycan synthesis</keyword>
<dbReference type="GO" id="GO:0071555">
    <property type="term" value="P:cell wall organization"/>
    <property type="evidence" value="ECO:0007669"/>
    <property type="project" value="UniProtKB-KW"/>
</dbReference>
<feature type="transmembrane region" description="Helical" evidence="17">
    <location>
        <begin position="85"/>
        <end position="104"/>
    </location>
</feature>
<evidence type="ECO:0000313" key="19">
    <source>
        <dbReference type="Proteomes" id="UP000051783"/>
    </source>
</evidence>
<evidence type="ECO:0000256" key="7">
    <source>
        <dbReference type="ARBA" id="ARBA00022801"/>
    </source>
</evidence>
<dbReference type="InterPro" id="IPR003824">
    <property type="entry name" value="UppP"/>
</dbReference>
<feature type="transmembrane region" description="Helical" evidence="17">
    <location>
        <begin position="193"/>
        <end position="213"/>
    </location>
</feature>
<evidence type="ECO:0000256" key="17">
    <source>
        <dbReference type="HAMAP-Rule" id="MF_01006"/>
    </source>
</evidence>
<dbReference type="NCBIfam" id="NF001389">
    <property type="entry name" value="PRK00281.1-2"/>
    <property type="match status" value="1"/>
</dbReference>
<dbReference type="PANTHER" id="PTHR30622">
    <property type="entry name" value="UNDECAPRENYL-DIPHOSPHATASE"/>
    <property type="match status" value="1"/>
</dbReference>
<accession>A0A0R2MUL6</accession>
<feature type="transmembrane region" description="Helical" evidence="17">
    <location>
        <begin position="257"/>
        <end position="273"/>
    </location>
</feature>
<comment type="similarity">
    <text evidence="2 17">Belongs to the UppP family.</text>
</comment>
<dbReference type="RefSeq" id="WP_057705497.1">
    <property type="nucleotide sequence ID" value="NZ_JQCL01000015.1"/>
</dbReference>
<keyword evidence="19" id="KW-1185">Reference proteome</keyword>
<dbReference type="NCBIfam" id="TIGR00753">
    <property type="entry name" value="undec_PP_bacA"/>
    <property type="match status" value="1"/>
</dbReference>
<dbReference type="GO" id="GO:0008360">
    <property type="term" value="P:regulation of cell shape"/>
    <property type="evidence" value="ECO:0007669"/>
    <property type="project" value="UniProtKB-KW"/>
</dbReference>
<evidence type="ECO:0000256" key="5">
    <source>
        <dbReference type="ARBA" id="ARBA00022475"/>
    </source>
</evidence>
<dbReference type="GO" id="GO:0046677">
    <property type="term" value="P:response to antibiotic"/>
    <property type="evidence" value="ECO:0007669"/>
    <property type="project" value="UniProtKB-UniRule"/>
</dbReference>
<dbReference type="PANTHER" id="PTHR30622:SF3">
    <property type="entry name" value="UNDECAPRENYL-DIPHOSPHATASE"/>
    <property type="match status" value="1"/>
</dbReference>
<comment type="subcellular location">
    <subcellularLocation>
        <location evidence="1 17">Cell membrane</location>
        <topology evidence="1 17">Multi-pass membrane protein</topology>
    </subcellularLocation>
</comment>
<dbReference type="NCBIfam" id="NF001390">
    <property type="entry name" value="PRK00281.1-4"/>
    <property type="match status" value="1"/>
</dbReference>
<dbReference type="EC" id="3.6.1.27" evidence="3 17"/>
<keyword evidence="6 17" id="KW-0812">Transmembrane</keyword>